<dbReference type="InterPro" id="IPR013563">
    <property type="entry name" value="Oligopep_ABC_C"/>
</dbReference>
<dbReference type="InterPro" id="IPR003439">
    <property type="entry name" value="ABC_transporter-like_ATP-bd"/>
</dbReference>
<dbReference type="PROSITE" id="PS50893">
    <property type="entry name" value="ABC_TRANSPORTER_2"/>
    <property type="match status" value="2"/>
</dbReference>
<dbReference type="Proteomes" id="UP000197468">
    <property type="component" value="Unassembled WGS sequence"/>
</dbReference>
<sequence>MDSAIDGASTAPLLEVSGLRVELPSGADIVGDISLRIAPGRVLGLVGESGSGKSTIALALLGHARDGARITAGRVRVAGHELLDLDADALRRLRGSLVAHVAQDPAAALNPLRRIGTQLREVLEIQEPALAADAREARVLQALEDVGLPAETGFLRRFPHQLSGGQQQRVLLALAFATRPRLIVMDEPTTALDVTTQAKVLLTVRELCRRHGVAAVYVSHDLAVVRNLADEVVVLYAGRIVEQAPLRQLFDAPRHPYTQGLLAAIPDVAERRPPRPIPGQAPAPGHRPGGCAFAPRCPIARDDCHAVAPKLEPATPGRVLACHHADAGPAFHRGVVDRVATSPAASAPLLEVERVSAWYGDRQVLFEANLSLAPGECLALVGESGSGKTTLARALAGIGEQATGTLRYAGTALPLKSRQRPADQRRQVQYIFQNPYRSLNPSHTVGETLTTAARHFFGGDAADTRRRVDQVLAQVALPASTAGAYPRELSGGERQRVAIARALICEPRLLICDEVTSALDVSVQSTILDLLARLQRGGLALLFVTHDLGVVRAIAQRVAVLRHGVLVEQGPVERVLDDPAEPYTRQLVVDSPSLTAESRRLPPRRQYRFAT</sequence>
<keyword evidence="6 9" id="KW-0067">ATP-binding</keyword>
<evidence type="ECO:0000313" key="9">
    <source>
        <dbReference type="EMBL" id="OWQ92301.1"/>
    </source>
</evidence>
<dbReference type="GO" id="GO:0055085">
    <property type="term" value="P:transmembrane transport"/>
    <property type="evidence" value="ECO:0007669"/>
    <property type="project" value="UniProtKB-ARBA"/>
</dbReference>
<dbReference type="GO" id="GO:0016887">
    <property type="term" value="F:ATP hydrolysis activity"/>
    <property type="evidence" value="ECO:0007669"/>
    <property type="project" value="InterPro"/>
</dbReference>
<evidence type="ECO:0000256" key="7">
    <source>
        <dbReference type="ARBA" id="ARBA00023136"/>
    </source>
</evidence>
<protein>
    <submittedName>
        <fullName evidence="9">Peptide ABC transporter ATP-binding protein</fullName>
    </submittedName>
</protein>
<proteinExistence type="inferred from homology"/>
<keyword evidence="7" id="KW-0472">Membrane</keyword>
<dbReference type="InterPro" id="IPR027417">
    <property type="entry name" value="P-loop_NTPase"/>
</dbReference>
<name>A0A246JI56_9BURK</name>
<evidence type="ECO:0000256" key="5">
    <source>
        <dbReference type="ARBA" id="ARBA00022741"/>
    </source>
</evidence>
<evidence type="ECO:0000256" key="6">
    <source>
        <dbReference type="ARBA" id="ARBA00022840"/>
    </source>
</evidence>
<dbReference type="SMART" id="SM00382">
    <property type="entry name" value="AAA"/>
    <property type="match status" value="2"/>
</dbReference>
<evidence type="ECO:0000256" key="3">
    <source>
        <dbReference type="ARBA" id="ARBA00022448"/>
    </source>
</evidence>
<keyword evidence="10" id="KW-1185">Reference proteome</keyword>
<dbReference type="Gene3D" id="3.40.50.300">
    <property type="entry name" value="P-loop containing nucleotide triphosphate hydrolases"/>
    <property type="match status" value="2"/>
</dbReference>
<dbReference type="Pfam" id="PF08352">
    <property type="entry name" value="oligo_HPY"/>
    <property type="match status" value="2"/>
</dbReference>
<evidence type="ECO:0000259" key="8">
    <source>
        <dbReference type="PROSITE" id="PS50893"/>
    </source>
</evidence>
<gene>
    <name evidence="9" type="ORF">CDN99_05755</name>
</gene>
<evidence type="ECO:0000313" key="10">
    <source>
        <dbReference type="Proteomes" id="UP000197468"/>
    </source>
</evidence>
<keyword evidence="3" id="KW-0813">Transport</keyword>
<dbReference type="PROSITE" id="PS00211">
    <property type="entry name" value="ABC_TRANSPORTER_1"/>
    <property type="match status" value="2"/>
</dbReference>
<dbReference type="GO" id="GO:0005524">
    <property type="term" value="F:ATP binding"/>
    <property type="evidence" value="ECO:0007669"/>
    <property type="project" value="UniProtKB-KW"/>
</dbReference>
<comment type="subcellular location">
    <subcellularLocation>
        <location evidence="1">Cell inner membrane</location>
        <topology evidence="1">Peripheral membrane protein</topology>
    </subcellularLocation>
</comment>
<dbReference type="PANTHER" id="PTHR43297">
    <property type="entry name" value="OLIGOPEPTIDE TRANSPORT ATP-BINDING PROTEIN APPD"/>
    <property type="match status" value="1"/>
</dbReference>
<dbReference type="FunFam" id="3.40.50.300:FF:000016">
    <property type="entry name" value="Oligopeptide ABC transporter ATP-binding component"/>
    <property type="match status" value="1"/>
</dbReference>
<evidence type="ECO:0000256" key="2">
    <source>
        <dbReference type="ARBA" id="ARBA00005417"/>
    </source>
</evidence>
<reference evidence="9 10" key="1">
    <citation type="journal article" date="2008" name="Int. J. Syst. Evol. Microbiol.">
        <title>Description of Roseateles aquatilis sp. nov. and Roseateles terrae sp. nov., in the class Betaproteobacteria, and emended description of the genus Roseateles.</title>
        <authorList>
            <person name="Gomila M."/>
            <person name="Bowien B."/>
            <person name="Falsen E."/>
            <person name="Moore E.R."/>
            <person name="Lalucat J."/>
        </authorList>
    </citation>
    <scope>NUCLEOTIDE SEQUENCE [LARGE SCALE GENOMIC DNA]</scope>
    <source>
        <strain evidence="9 10">CCUG 48205</strain>
    </source>
</reference>
<keyword evidence="5" id="KW-0547">Nucleotide-binding</keyword>
<dbReference type="InterPro" id="IPR050388">
    <property type="entry name" value="ABC_Ni/Peptide_Import"/>
</dbReference>
<accession>A0A246JI56</accession>
<dbReference type="AlphaFoldDB" id="A0A246JI56"/>
<dbReference type="NCBIfam" id="NF008453">
    <property type="entry name" value="PRK11308.1"/>
    <property type="match status" value="2"/>
</dbReference>
<dbReference type="Pfam" id="PF00005">
    <property type="entry name" value="ABC_tran"/>
    <property type="match status" value="2"/>
</dbReference>
<evidence type="ECO:0000256" key="4">
    <source>
        <dbReference type="ARBA" id="ARBA00022475"/>
    </source>
</evidence>
<dbReference type="InterPro" id="IPR003593">
    <property type="entry name" value="AAA+_ATPase"/>
</dbReference>
<dbReference type="GO" id="GO:0015833">
    <property type="term" value="P:peptide transport"/>
    <property type="evidence" value="ECO:0007669"/>
    <property type="project" value="InterPro"/>
</dbReference>
<dbReference type="NCBIfam" id="TIGR01727">
    <property type="entry name" value="oligo_HPY"/>
    <property type="match status" value="1"/>
</dbReference>
<comment type="similarity">
    <text evidence="2">Belongs to the ABC transporter superfamily.</text>
</comment>
<keyword evidence="4" id="KW-1003">Cell membrane</keyword>
<evidence type="ECO:0000256" key="1">
    <source>
        <dbReference type="ARBA" id="ARBA00004417"/>
    </source>
</evidence>
<feature type="domain" description="ABC transporter" evidence="8">
    <location>
        <begin position="14"/>
        <end position="262"/>
    </location>
</feature>
<dbReference type="InterPro" id="IPR017871">
    <property type="entry name" value="ABC_transporter-like_CS"/>
</dbReference>
<dbReference type="EMBL" id="NIOF01000002">
    <property type="protein sequence ID" value="OWQ92301.1"/>
    <property type="molecule type" value="Genomic_DNA"/>
</dbReference>
<dbReference type="OrthoDB" id="9802772at2"/>
<organism evidence="9 10">
    <name type="scientific">Roseateles aquatilis</name>
    <dbReference type="NCBI Taxonomy" id="431061"/>
    <lineage>
        <taxon>Bacteria</taxon>
        <taxon>Pseudomonadati</taxon>
        <taxon>Pseudomonadota</taxon>
        <taxon>Betaproteobacteria</taxon>
        <taxon>Burkholderiales</taxon>
        <taxon>Sphaerotilaceae</taxon>
        <taxon>Roseateles</taxon>
    </lineage>
</organism>
<feature type="domain" description="ABC transporter" evidence="8">
    <location>
        <begin position="350"/>
        <end position="588"/>
    </location>
</feature>
<comment type="caution">
    <text evidence="9">The sequence shown here is derived from an EMBL/GenBank/DDBJ whole genome shotgun (WGS) entry which is preliminary data.</text>
</comment>
<dbReference type="CDD" id="cd03257">
    <property type="entry name" value="ABC_NikE_OppD_transporters"/>
    <property type="match status" value="2"/>
</dbReference>
<dbReference type="GO" id="GO:0005886">
    <property type="term" value="C:plasma membrane"/>
    <property type="evidence" value="ECO:0007669"/>
    <property type="project" value="UniProtKB-SubCell"/>
</dbReference>
<dbReference type="PANTHER" id="PTHR43297:SF2">
    <property type="entry name" value="DIPEPTIDE TRANSPORT ATP-BINDING PROTEIN DPPD"/>
    <property type="match status" value="1"/>
</dbReference>
<dbReference type="SUPFAM" id="SSF52540">
    <property type="entry name" value="P-loop containing nucleoside triphosphate hydrolases"/>
    <property type="match status" value="2"/>
</dbReference>